<dbReference type="Pfam" id="PF09994">
    <property type="entry name" value="T6SS_Tle1-like_cat"/>
    <property type="match status" value="1"/>
</dbReference>
<dbReference type="PANTHER" id="PTHR33840:SF1">
    <property type="entry name" value="TLE1 PHOSPHOLIPASE DOMAIN-CONTAINING PROTEIN"/>
    <property type="match status" value="1"/>
</dbReference>
<reference evidence="2 3" key="1">
    <citation type="journal article" date="2017" name="Nat. Commun.">
        <title>In situ click chemistry generation of cyclooxygenase-2 inhibitors.</title>
        <authorList>
            <person name="Bhardwaj A."/>
            <person name="Kaur J."/>
            <person name="Wuest M."/>
            <person name="Wuest F."/>
        </authorList>
    </citation>
    <scope>NUCLEOTIDE SEQUENCE [LARGE SCALE GENOMIC DNA]</scope>
    <source>
        <strain evidence="2">S2_012_000_R3_94</strain>
    </source>
</reference>
<name>A0A533I6K9_PARDE</name>
<evidence type="ECO:0000259" key="1">
    <source>
        <dbReference type="Pfam" id="PF09994"/>
    </source>
</evidence>
<evidence type="ECO:0000313" key="2">
    <source>
        <dbReference type="EMBL" id="TKW66395.1"/>
    </source>
</evidence>
<sequence>MNRPSVTHVVLVDGTFASLMEGRSSNIGQIYRLLRPQRGAGFRVRYAAGQQWEAWRGLLGLMMGHGMGGRIRDAYGWLASAYRPGDRIFLMGYSRGAFAIRSLAAMIERVGLLRMEQATERNIRLIWRAYREGADAAQLADLRSHLCHNRVPIEFLGVFDTVMALGIRLPVLWMLTEPRFRFHDQHLGLDVLRGVQALALNETRAAFQPILWDSEDRAPGAITQMWFKGAHADIGGQLMGSETSRSLANIPLVWMLEQAEAQGLPLPSGWLARFPRDADAPSVGNWRRWGKAFLARTPRVAGIDISEALHPSVTRPYDGPAILAGHLAEEAAAARIFRTERWLKRRLRRADQSYH</sequence>
<proteinExistence type="predicted"/>
<gene>
    <name evidence="2" type="ORF">DI616_10570</name>
</gene>
<dbReference type="AlphaFoldDB" id="A0A533I6K9"/>
<protein>
    <submittedName>
        <fullName evidence="2">DUF2235 domain-containing protein</fullName>
    </submittedName>
</protein>
<dbReference type="EMBL" id="VAFL01000007">
    <property type="protein sequence ID" value="TKW66395.1"/>
    <property type="molecule type" value="Genomic_DNA"/>
</dbReference>
<dbReference type="InterPro" id="IPR029058">
    <property type="entry name" value="AB_hydrolase_fold"/>
</dbReference>
<feature type="domain" description="T6SS Phospholipase effector Tle1-like catalytic" evidence="1">
    <location>
        <begin position="8"/>
        <end position="258"/>
    </location>
</feature>
<dbReference type="Proteomes" id="UP000315344">
    <property type="component" value="Unassembled WGS sequence"/>
</dbReference>
<comment type="caution">
    <text evidence="2">The sequence shown here is derived from an EMBL/GenBank/DDBJ whole genome shotgun (WGS) entry which is preliminary data.</text>
</comment>
<evidence type="ECO:0000313" key="3">
    <source>
        <dbReference type="Proteomes" id="UP000315344"/>
    </source>
</evidence>
<dbReference type="InterPro" id="IPR018712">
    <property type="entry name" value="Tle1-like_cat"/>
</dbReference>
<dbReference type="PANTHER" id="PTHR33840">
    <property type="match status" value="1"/>
</dbReference>
<organism evidence="2 3">
    <name type="scientific">Paracoccus denitrificans</name>
    <dbReference type="NCBI Taxonomy" id="266"/>
    <lineage>
        <taxon>Bacteria</taxon>
        <taxon>Pseudomonadati</taxon>
        <taxon>Pseudomonadota</taxon>
        <taxon>Alphaproteobacteria</taxon>
        <taxon>Rhodobacterales</taxon>
        <taxon>Paracoccaceae</taxon>
        <taxon>Paracoccus</taxon>
    </lineage>
</organism>
<accession>A0A533I6K9</accession>
<dbReference type="SUPFAM" id="SSF53474">
    <property type="entry name" value="alpha/beta-Hydrolases"/>
    <property type="match status" value="1"/>
</dbReference>